<feature type="domain" description="Bacterioopsin transcriptional activator GAF and HTH associated" evidence="4">
    <location>
        <begin position="38"/>
        <end position="158"/>
    </location>
</feature>
<keyword evidence="2" id="KW-0804">Transcription</keyword>
<dbReference type="AlphaFoldDB" id="M0NGF3"/>
<evidence type="ECO:0000256" key="2">
    <source>
        <dbReference type="ARBA" id="ARBA00023163"/>
    </source>
</evidence>
<dbReference type="PATRIC" id="fig|1227457.3.peg.637"/>
<keyword evidence="1" id="KW-0805">Transcription regulation</keyword>
<sequence length="230" mass="26288">MKTSDQPEEALDEEQKTDCIIVYTIETPSYLDLLNEVPQIQLTLKQMVACDPETVLLTFWAENGDPDTIENILQESELLSDVAILDNQNNGQTLYQVQLPAKKTTYWKWTELKGVLLDGVGTQKGWTIRMRFPTREAVFAYRDYCEEQEIPFRLKSIKTDNVPRENDLTAAQFQVLEAAVQGGYFNIPRDTSIAELATRFDISDQAASERLRRALSNVLTNHSSLEHRVQ</sequence>
<evidence type="ECO:0000256" key="1">
    <source>
        <dbReference type="ARBA" id="ARBA00023015"/>
    </source>
</evidence>
<keyword evidence="6" id="KW-1185">Reference proteome</keyword>
<dbReference type="eggNOG" id="arCOG02276">
    <property type="taxonomic scope" value="Archaea"/>
</dbReference>
<dbReference type="InterPro" id="IPR031803">
    <property type="entry name" value="BAT_GAF/HTH-assoc"/>
</dbReference>
<dbReference type="PANTHER" id="PTHR34236">
    <property type="entry name" value="DIMETHYL SULFOXIDE REDUCTASE TRANSCRIPTIONAL ACTIVATOR"/>
    <property type="match status" value="1"/>
</dbReference>
<dbReference type="RefSeq" id="WP_007737755.1">
    <property type="nucleotide sequence ID" value="NZ_AOMF01000088.1"/>
</dbReference>
<accession>M0NGF3</accession>
<organism evidence="5 6">
    <name type="scientific">Halococcus thailandensis JCM 13552</name>
    <dbReference type="NCBI Taxonomy" id="1227457"/>
    <lineage>
        <taxon>Archaea</taxon>
        <taxon>Methanobacteriati</taxon>
        <taxon>Methanobacteriota</taxon>
        <taxon>Stenosarchaea group</taxon>
        <taxon>Halobacteria</taxon>
        <taxon>Halobacteriales</taxon>
        <taxon>Halococcaceae</taxon>
        <taxon>Halococcus</taxon>
    </lineage>
</organism>
<evidence type="ECO:0000259" key="3">
    <source>
        <dbReference type="Pfam" id="PF04967"/>
    </source>
</evidence>
<name>M0NGF3_9EURY</name>
<reference evidence="5 6" key="1">
    <citation type="journal article" date="2014" name="PLoS Genet.">
        <title>Phylogenetically driven sequencing of extremely halophilic archaea reveals strategies for static and dynamic osmo-response.</title>
        <authorList>
            <person name="Becker E.A."/>
            <person name="Seitzer P.M."/>
            <person name="Tritt A."/>
            <person name="Larsen D."/>
            <person name="Krusor M."/>
            <person name="Yao A.I."/>
            <person name="Wu D."/>
            <person name="Madern D."/>
            <person name="Eisen J.A."/>
            <person name="Darling A.E."/>
            <person name="Facciotti M.T."/>
        </authorList>
    </citation>
    <scope>NUCLEOTIDE SEQUENCE [LARGE SCALE GENOMIC DNA]</scope>
    <source>
        <strain evidence="5 6">JCM 13552</strain>
    </source>
</reference>
<dbReference type="Proteomes" id="UP000011680">
    <property type="component" value="Unassembled WGS sequence"/>
</dbReference>
<proteinExistence type="predicted"/>
<dbReference type="EMBL" id="AOMF01000088">
    <property type="protein sequence ID" value="EMA56184.1"/>
    <property type="molecule type" value="Genomic_DNA"/>
</dbReference>
<dbReference type="Pfam" id="PF15915">
    <property type="entry name" value="BAT"/>
    <property type="match status" value="1"/>
</dbReference>
<gene>
    <name evidence="5" type="ORF">C451_03589</name>
</gene>
<dbReference type="Pfam" id="PF04967">
    <property type="entry name" value="HTH_10"/>
    <property type="match status" value="1"/>
</dbReference>
<feature type="domain" description="HTH bat-type" evidence="3">
    <location>
        <begin position="168"/>
        <end position="219"/>
    </location>
</feature>
<evidence type="ECO:0000313" key="5">
    <source>
        <dbReference type="EMBL" id="EMA56184.1"/>
    </source>
</evidence>
<evidence type="ECO:0000313" key="6">
    <source>
        <dbReference type="Proteomes" id="UP000011680"/>
    </source>
</evidence>
<dbReference type="PANTHER" id="PTHR34236:SF1">
    <property type="entry name" value="DIMETHYL SULFOXIDE REDUCTASE TRANSCRIPTIONAL ACTIVATOR"/>
    <property type="match status" value="1"/>
</dbReference>
<evidence type="ECO:0000259" key="4">
    <source>
        <dbReference type="Pfam" id="PF15915"/>
    </source>
</evidence>
<dbReference type="OrthoDB" id="202021at2157"/>
<protein>
    <submittedName>
        <fullName evidence="5">Bacterio-opsin activator HTH domain-containing protein</fullName>
    </submittedName>
</protein>
<comment type="caution">
    <text evidence="5">The sequence shown here is derived from an EMBL/GenBank/DDBJ whole genome shotgun (WGS) entry which is preliminary data.</text>
</comment>
<dbReference type="InterPro" id="IPR007050">
    <property type="entry name" value="HTH_bacterioopsin"/>
</dbReference>